<evidence type="ECO:0000313" key="11">
    <source>
        <dbReference type="EMBL" id="RID94422.1"/>
    </source>
</evidence>
<dbReference type="RefSeq" id="WP_022513644.1">
    <property type="nucleotide sequence ID" value="NZ_CP017037.1"/>
</dbReference>
<evidence type="ECO:0000256" key="3">
    <source>
        <dbReference type="ARBA" id="ARBA00022448"/>
    </source>
</evidence>
<dbReference type="GO" id="GO:0055085">
    <property type="term" value="P:transmembrane transport"/>
    <property type="evidence" value="ECO:0007669"/>
    <property type="project" value="InterPro"/>
</dbReference>
<comment type="subcellular location">
    <subcellularLocation>
        <location evidence="1 8">Cell membrane</location>
        <topology evidence="1 8">Multi-pass membrane protein</topology>
    </subcellularLocation>
</comment>
<feature type="transmembrane region" description="Helical" evidence="9">
    <location>
        <begin position="15"/>
        <end position="40"/>
    </location>
</feature>
<reference evidence="10" key="2">
    <citation type="submission" date="2016-08" db="EMBL/GenBank/DDBJ databases">
        <authorList>
            <person name="Seilhamer J.J."/>
        </authorList>
    </citation>
    <scope>NUCLEOTIDE SEQUENCE [LARGE SCALE GENOMIC DNA]</scope>
    <source>
        <strain evidence="10">F0677</strain>
    </source>
</reference>
<dbReference type="InterPro" id="IPR037294">
    <property type="entry name" value="ABC_BtuC-like"/>
</dbReference>
<feature type="transmembrane region" description="Helical" evidence="9">
    <location>
        <begin position="143"/>
        <end position="166"/>
    </location>
</feature>
<feature type="transmembrane region" description="Helical" evidence="9">
    <location>
        <begin position="262"/>
        <end position="280"/>
    </location>
</feature>
<evidence type="ECO:0000256" key="5">
    <source>
        <dbReference type="ARBA" id="ARBA00022692"/>
    </source>
</evidence>
<dbReference type="PANTHER" id="PTHR30477">
    <property type="entry name" value="ABC-TRANSPORTER METAL-BINDING PROTEIN"/>
    <property type="match status" value="1"/>
</dbReference>
<dbReference type="EMBL" id="QWKU01000001">
    <property type="protein sequence ID" value="RID94422.1"/>
    <property type="molecule type" value="Genomic_DNA"/>
</dbReference>
<reference evidence="12" key="1">
    <citation type="submission" date="2016-08" db="EMBL/GenBank/DDBJ databases">
        <authorList>
            <person name="Holder M.E."/>
            <person name="Ajami N.J."/>
            <person name="Petrosino J.F."/>
        </authorList>
    </citation>
    <scope>NUCLEOTIDE SEQUENCE [LARGE SCALE GENOMIC DNA]</scope>
    <source>
        <strain evidence="12">F0677</strain>
    </source>
</reference>
<dbReference type="Proteomes" id="UP000266262">
    <property type="component" value="Unassembled WGS sequence"/>
</dbReference>
<evidence type="ECO:0000313" key="13">
    <source>
        <dbReference type="Proteomes" id="UP000266262"/>
    </source>
</evidence>
<dbReference type="EMBL" id="CP017037">
    <property type="protein sequence ID" value="AOH38627.1"/>
    <property type="molecule type" value="Genomic_DNA"/>
</dbReference>
<dbReference type="STRING" id="39950.BCB69_00630"/>
<keyword evidence="4" id="KW-1003">Cell membrane</keyword>
<keyword evidence="6 9" id="KW-1133">Transmembrane helix</keyword>
<dbReference type="Pfam" id="PF00950">
    <property type="entry name" value="ABC-3"/>
    <property type="match status" value="1"/>
</dbReference>
<proteinExistence type="inferred from homology"/>
<evidence type="ECO:0000256" key="9">
    <source>
        <dbReference type="SAM" id="Phobius"/>
    </source>
</evidence>
<dbReference type="InterPro" id="IPR001626">
    <property type="entry name" value="ABC_TroCD"/>
</dbReference>
<evidence type="ECO:0000256" key="4">
    <source>
        <dbReference type="ARBA" id="ARBA00022475"/>
    </source>
</evidence>
<protein>
    <submittedName>
        <fullName evidence="11">Metal ABC transporter permease</fullName>
    </submittedName>
    <submittedName>
        <fullName evidence="10">Zinc ABC transporter permease</fullName>
    </submittedName>
</protein>
<evidence type="ECO:0000256" key="8">
    <source>
        <dbReference type="RuleBase" id="RU003943"/>
    </source>
</evidence>
<dbReference type="CDD" id="cd06550">
    <property type="entry name" value="TM_ABC_iron-siderophores_like"/>
    <property type="match status" value="1"/>
</dbReference>
<dbReference type="Proteomes" id="UP000094757">
    <property type="component" value="Chromosome"/>
</dbReference>
<dbReference type="SUPFAM" id="SSF81345">
    <property type="entry name" value="ABC transporter involved in vitamin B12 uptake, BtuC"/>
    <property type="match status" value="1"/>
</dbReference>
<evidence type="ECO:0000256" key="7">
    <source>
        <dbReference type="ARBA" id="ARBA00023136"/>
    </source>
</evidence>
<name>A0A1B3WCD0_9FIRM</name>
<gene>
    <name evidence="10" type="ORF">BCB69_00630</name>
    <name evidence="11" type="ORF">DX915_02560</name>
</gene>
<feature type="transmembrane region" description="Helical" evidence="9">
    <location>
        <begin position="103"/>
        <end position="123"/>
    </location>
</feature>
<evidence type="ECO:0000256" key="1">
    <source>
        <dbReference type="ARBA" id="ARBA00004651"/>
    </source>
</evidence>
<keyword evidence="3 8" id="KW-0813">Transport</keyword>
<evidence type="ECO:0000313" key="12">
    <source>
        <dbReference type="Proteomes" id="UP000094757"/>
    </source>
</evidence>
<organism evidence="10 12">
    <name type="scientific">Dialister pneumosintes</name>
    <dbReference type="NCBI Taxonomy" id="39950"/>
    <lineage>
        <taxon>Bacteria</taxon>
        <taxon>Bacillati</taxon>
        <taxon>Bacillota</taxon>
        <taxon>Negativicutes</taxon>
        <taxon>Veillonellales</taxon>
        <taxon>Veillonellaceae</taxon>
        <taxon>Dialister</taxon>
    </lineage>
</organism>
<feature type="transmembrane region" description="Helical" evidence="9">
    <location>
        <begin position="235"/>
        <end position="256"/>
    </location>
</feature>
<dbReference type="GO" id="GO:0043190">
    <property type="term" value="C:ATP-binding cassette (ABC) transporter complex"/>
    <property type="evidence" value="ECO:0007669"/>
    <property type="project" value="InterPro"/>
</dbReference>
<accession>A0A1B3WCD0</accession>
<comment type="similarity">
    <text evidence="2 8">Belongs to the ABC-3 integral membrane protein family.</text>
</comment>
<dbReference type="AlphaFoldDB" id="A0A1B3WCD0"/>
<sequence length="304" mass="32571">MEIIHLFNLALWSDYTFQIVLAGTTILGILCGILGSFIVLRREALLGDGIAHSAYPGIMLAFMFMGVKTLDGLLLGAFFSALIALSIILLAKQYTKLPFDGILAAILSSFFGAGLVLAAIIQHSGNANQSGLNQFIFGQASTILYRDVILTAGLSLLILIVVCVFWKELKLMAFDPDYARSLGFPGGKLNILLSFLTMTTVLLSIQAVGIILMSAMLIAPSIAARQWTRRLEPMVILSAFIGALSSALGTIASSTISKMPTGPAIVVIASIFAIFSILLAPKRGIISQYFHRKKISKEILKGGS</sequence>
<keyword evidence="5 8" id="KW-0812">Transmembrane</keyword>
<dbReference type="OrthoDB" id="9798540at2"/>
<dbReference type="GO" id="GO:0010043">
    <property type="term" value="P:response to zinc ion"/>
    <property type="evidence" value="ECO:0007669"/>
    <property type="project" value="TreeGrafter"/>
</dbReference>
<evidence type="ECO:0000313" key="10">
    <source>
        <dbReference type="EMBL" id="AOH38627.1"/>
    </source>
</evidence>
<dbReference type="PANTHER" id="PTHR30477:SF3">
    <property type="entry name" value="METAL TRANSPORT SYSTEM MEMBRANE PROTEIN CT_069-RELATED"/>
    <property type="match status" value="1"/>
</dbReference>
<dbReference type="Gene3D" id="1.10.3470.10">
    <property type="entry name" value="ABC transporter involved in vitamin B12 uptake, BtuC"/>
    <property type="match status" value="1"/>
</dbReference>
<feature type="transmembrane region" description="Helical" evidence="9">
    <location>
        <begin position="73"/>
        <end position="91"/>
    </location>
</feature>
<keyword evidence="7 9" id="KW-0472">Membrane</keyword>
<dbReference type="KEGG" id="dpn:BCB69_00630"/>
<evidence type="ECO:0000256" key="2">
    <source>
        <dbReference type="ARBA" id="ARBA00008034"/>
    </source>
</evidence>
<reference evidence="11 13" key="3">
    <citation type="submission" date="2018-08" db="EMBL/GenBank/DDBJ databases">
        <title>Draft genome sequence of Dialister pneumosintes KCOM 1685.</title>
        <authorList>
            <person name="Kook J.-K."/>
            <person name="Park S.-N."/>
            <person name="Lim Y.K."/>
        </authorList>
    </citation>
    <scope>NUCLEOTIDE SEQUENCE [LARGE SCALE GENOMIC DNA]</scope>
    <source>
        <strain evidence="11 13">KCOM 1685</strain>
    </source>
</reference>
<evidence type="ECO:0000256" key="6">
    <source>
        <dbReference type="ARBA" id="ARBA00022989"/>
    </source>
</evidence>
<keyword evidence="13" id="KW-1185">Reference proteome</keyword>